<dbReference type="Gene3D" id="3.40.50.150">
    <property type="entry name" value="Vaccinia Virus protein VP39"/>
    <property type="match status" value="1"/>
</dbReference>
<dbReference type="PRINTS" id="PR00105">
    <property type="entry name" value="C5METTRFRASE"/>
</dbReference>
<dbReference type="GO" id="GO:0044027">
    <property type="term" value="P:negative regulation of gene expression via chromosomal CpG island methylation"/>
    <property type="evidence" value="ECO:0007669"/>
    <property type="project" value="TreeGrafter"/>
</dbReference>
<evidence type="ECO:0000256" key="1">
    <source>
        <dbReference type="ARBA" id="ARBA00022603"/>
    </source>
</evidence>
<keyword evidence="9" id="KW-1185">Reference proteome</keyword>
<dbReference type="PROSITE" id="PS00094">
    <property type="entry name" value="C5_MTASE_1"/>
    <property type="match status" value="1"/>
</dbReference>
<evidence type="ECO:0000256" key="2">
    <source>
        <dbReference type="ARBA" id="ARBA00022679"/>
    </source>
</evidence>
<sequence length="396" mass="43342">MTIPRVSTHDVPRVRRSRAAIRTLDLFAGAGGLTTGLRTASKRFRPVTAVEWDVAAAGTYALNHGGALVEGALSSDIVYAGGIADWLELGEVPSVDLVVGGPPCQGFSTLGKRDVDDARNLMWHEYAKTVNKAEPKYFVLENVPAFLKSPQYEVFLSELEPGGLLEDYSFEARVLNSADYGAAQARKRVVVMGHHKDVIAPGFPEMTHAEHRTVGDALSGVPAEVTATGLAGEVVTFAGRELRGPYSSRELHVGRNYEQISRDRFPHIKYGGNRFNLPDHLKSPCWLKHTSGSGDVMGRLRWEKPSVTIRTEFFKPEKGRYLHPEEHRVITHYEAALIQGFPSDYQWLGSWADIARQIGNAVPIALGAAIGRRLKNALDSTNEAPSEADAPAPVLQ</sequence>
<dbReference type="InterPro" id="IPR031303">
    <property type="entry name" value="C5_meth_CS"/>
</dbReference>
<reference evidence="8 9" key="1">
    <citation type="submission" date="2017-10" db="EMBL/GenBank/DDBJ databases">
        <title>Sequencing the genomes of 1000 actinobacteria strains.</title>
        <authorList>
            <person name="Klenk H.-P."/>
        </authorList>
    </citation>
    <scope>NUCLEOTIDE SEQUENCE [LARGE SCALE GENOMIC DNA]</scope>
    <source>
        <strain evidence="8 9">DSM 18966</strain>
    </source>
</reference>
<evidence type="ECO:0000256" key="7">
    <source>
        <dbReference type="RuleBase" id="RU000417"/>
    </source>
</evidence>
<keyword evidence="1 5" id="KW-0489">Methyltransferase</keyword>
<dbReference type="PANTHER" id="PTHR10629:SF52">
    <property type="entry name" value="DNA (CYTOSINE-5)-METHYLTRANSFERASE 1"/>
    <property type="match status" value="1"/>
</dbReference>
<dbReference type="NCBIfam" id="TIGR00675">
    <property type="entry name" value="dcm"/>
    <property type="match status" value="1"/>
</dbReference>
<dbReference type="PROSITE" id="PS00095">
    <property type="entry name" value="C5_MTASE_2"/>
    <property type="match status" value="1"/>
</dbReference>
<evidence type="ECO:0000256" key="6">
    <source>
        <dbReference type="RuleBase" id="RU000416"/>
    </source>
</evidence>
<dbReference type="EC" id="2.1.1.37" evidence="7"/>
<dbReference type="GO" id="GO:0003886">
    <property type="term" value="F:DNA (cytosine-5-)-methyltransferase activity"/>
    <property type="evidence" value="ECO:0007669"/>
    <property type="project" value="UniProtKB-EC"/>
</dbReference>
<comment type="caution">
    <text evidence="8">The sequence shown here is derived from an EMBL/GenBank/DDBJ whole genome shotgun (WGS) entry which is preliminary data.</text>
</comment>
<proteinExistence type="inferred from homology"/>
<dbReference type="GO" id="GO:0032259">
    <property type="term" value="P:methylation"/>
    <property type="evidence" value="ECO:0007669"/>
    <property type="project" value="UniProtKB-KW"/>
</dbReference>
<gene>
    <name evidence="8" type="ORF">ATL42_2430</name>
</gene>
<comment type="similarity">
    <text evidence="5 6">Belongs to the class I-like SAM-binding methyltransferase superfamily. C5-methyltransferase family.</text>
</comment>
<dbReference type="EMBL" id="PDJG01000001">
    <property type="protein sequence ID" value="PFG34516.1"/>
    <property type="molecule type" value="Genomic_DNA"/>
</dbReference>
<evidence type="ECO:0000313" key="9">
    <source>
        <dbReference type="Proteomes" id="UP000225548"/>
    </source>
</evidence>
<dbReference type="SUPFAM" id="SSF53335">
    <property type="entry name" value="S-adenosyl-L-methionine-dependent methyltransferases"/>
    <property type="match status" value="1"/>
</dbReference>
<evidence type="ECO:0000256" key="5">
    <source>
        <dbReference type="PROSITE-ProRule" id="PRU01016"/>
    </source>
</evidence>
<name>A0A2A9E799_9MICO</name>
<dbReference type="PROSITE" id="PS51679">
    <property type="entry name" value="SAM_MT_C5"/>
    <property type="match status" value="1"/>
</dbReference>
<protein>
    <recommendedName>
        <fullName evidence="7">Cytosine-specific methyltransferase</fullName>
        <ecNumber evidence="7">2.1.1.37</ecNumber>
    </recommendedName>
</protein>
<organism evidence="8 9">
    <name type="scientific">Sanguibacter antarcticus</name>
    <dbReference type="NCBI Taxonomy" id="372484"/>
    <lineage>
        <taxon>Bacteria</taxon>
        <taxon>Bacillati</taxon>
        <taxon>Actinomycetota</taxon>
        <taxon>Actinomycetes</taxon>
        <taxon>Micrococcales</taxon>
        <taxon>Sanguibacteraceae</taxon>
        <taxon>Sanguibacter</taxon>
    </lineage>
</organism>
<evidence type="ECO:0000256" key="4">
    <source>
        <dbReference type="ARBA" id="ARBA00022747"/>
    </source>
</evidence>
<dbReference type="PANTHER" id="PTHR10629">
    <property type="entry name" value="CYTOSINE-SPECIFIC METHYLTRANSFERASE"/>
    <property type="match status" value="1"/>
</dbReference>
<dbReference type="InterPro" id="IPR018117">
    <property type="entry name" value="C5_DNA_meth_AS"/>
</dbReference>
<keyword evidence="3 5" id="KW-0949">S-adenosyl-L-methionine</keyword>
<dbReference type="GO" id="GO:0009307">
    <property type="term" value="P:DNA restriction-modification system"/>
    <property type="evidence" value="ECO:0007669"/>
    <property type="project" value="UniProtKB-KW"/>
</dbReference>
<dbReference type="AlphaFoldDB" id="A0A2A9E799"/>
<dbReference type="Pfam" id="PF00145">
    <property type="entry name" value="DNA_methylase"/>
    <property type="match status" value="1"/>
</dbReference>
<evidence type="ECO:0000313" key="8">
    <source>
        <dbReference type="EMBL" id="PFG34516.1"/>
    </source>
</evidence>
<comment type="catalytic activity">
    <reaction evidence="7">
        <text>a 2'-deoxycytidine in DNA + S-adenosyl-L-methionine = a 5-methyl-2'-deoxycytidine in DNA + S-adenosyl-L-homocysteine + H(+)</text>
        <dbReference type="Rhea" id="RHEA:13681"/>
        <dbReference type="Rhea" id="RHEA-COMP:11369"/>
        <dbReference type="Rhea" id="RHEA-COMP:11370"/>
        <dbReference type="ChEBI" id="CHEBI:15378"/>
        <dbReference type="ChEBI" id="CHEBI:57856"/>
        <dbReference type="ChEBI" id="CHEBI:59789"/>
        <dbReference type="ChEBI" id="CHEBI:85452"/>
        <dbReference type="ChEBI" id="CHEBI:85454"/>
        <dbReference type="EC" id="2.1.1.37"/>
    </reaction>
</comment>
<accession>A0A2A9E799</accession>
<keyword evidence="4" id="KW-0680">Restriction system</keyword>
<dbReference type="InterPro" id="IPR050390">
    <property type="entry name" value="C5-Methyltransferase"/>
</dbReference>
<evidence type="ECO:0000256" key="3">
    <source>
        <dbReference type="ARBA" id="ARBA00022691"/>
    </source>
</evidence>
<dbReference type="GO" id="GO:0003677">
    <property type="term" value="F:DNA binding"/>
    <property type="evidence" value="ECO:0007669"/>
    <property type="project" value="TreeGrafter"/>
</dbReference>
<feature type="active site" evidence="5">
    <location>
        <position position="104"/>
    </location>
</feature>
<dbReference type="InterPro" id="IPR001525">
    <property type="entry name" value="C5_MeTfrase"/>
</dbReference>
<dbReference type="Proteomes" id="UP000225548">
    <property type="component" value="Unassembled WGS sequence"/>
</dbReference>
<keyword evidence="2 5" id="KW-0808">Transferase</keyword>
<dbReference type="InterPro" id="IPR029063">
    <property type="entry name" value="SAM-dependent_MTases_sf"/>
</dbReference>
<dbReference type="Gene3D" id="3.90.120.10">
    <property type="entry name" value="DNA Methylase, subunit A, domain 2"/>
    <property type="match status" value="1"/>
</dbReference>